<dbReference type="InterPro" id="IPR050708">
    <property type="entry name" value="T6SS_VgrG/RHS"/>
</dbReference>
<feature type="domain" description="Teneurin-like YD-shell" evidence="4">
    <location>
        <begin position="902"/>
        <end position="1073"/>
    </location>
</feature>
<dbReference type="Pfam" id="PF20148">
    <property type="entry name" value="DUF6531"/>
    <property type="match status" value="1"/>
</dbReference>
<dbReference type="Proteomes" id="UP000296469">
    <property type="component" value="Chromosome"/>
</dbReference>
<proteinExistence type="predicted"/>
<evidence type="ECO:0000259" key="3">
    <source>
        <dbReference type="Pfam" id="PF20148"/>
    </source>
</evidence>
<protein>
    <recommendedName>
        <fullName evidence="7">RHS repeat protein</fullName>
    </recommendedName>
</protein>
<dbReference type="OrthoDB" id="3881096at2"/>
<dbReference type="Pfam" id="PF25023">
    <property type="entry name" value="TEN_YD-shell"/>
    <property type="match status" value="4"/>
</dbReference>
<evidence type="ECO:0000259" key="4">
    <source>
        <dbReference type="Pfam" id="PF25023"/>
    </source>
</evidence>
<evidence type="ECO:0000256" key="1">
    <source>
        <dbReference type="ARBA" id="ARBA00022737"/>
    </source>
</evidence>
<dbReference type="NCBIfam" id="TIGR03696">
    <property type="entry name" value="Rhs_assc_core"/>
    <property type="match status" value="1"/>
</dbReference>
<feature type="domain" description="Teneurin-like YD-shell" evidence="4">
    <location>
        <begin position="1081"/>
        <end position="1194"/>
    </location>
</feature>
<dbReference type="InterPro" id="IPR031325">
    <property type="entry name" value="RHS_repeat"/>
</dbReference>
<feature type="region of interest" description="Disordered" evidence="2">
    <location>
        <begin position="437"/>
        <end position="478"/>
    </location>
</feature>
<dbReference type="InterPro" id="IPR022385">
    <property type="entry name" value="Rhs_assc_core"/>
</dbReference>
<accession>A0A4V1CMC9</accession>
<evidence type="ECO:0008006" key="7">
    <source>
        <dbReference type="Google" id="ProtNLM"/>
    </source>
</evidence>
<dbReference type="KEGG" id="celz:E5225_01975"/>
<feature type="domain" description="Teneurin-like YD-shell" evidence="4">
    <location>
        <begin position="1208"/>
        <end position="1327"/>
    </location>
</feature>
<dbReference type="PANTHER" id="PTHR32305">
    <property type="match status" value="1"/>
</dbReference>
<feature type="domain" description="Teneurin-like YD-shell" evidence="4">
    <location>
        <begin position="750"/>
        <end position="890"/>
    </location>
</feature>
<dbReference type="Pfam" id="PF05593">
    <property type="entry name" value="RHS_repeat"/>
    <property type="match status" value="1"/>
</dbReference>
<evidence type="ECO:0000256" key="2">
    <source>
        <dbReference type="SAM" id="MobiDB-lite"/>
    </source>
</evidence>
<keyword evidence="6" id="KW-1185">Reference proteome</keyword>
<evidence type="ECO:0000313" key="5">
    <source>
        <dbReference type="EMBL" id="QCB92505.1"/>
    </source>
</evidence>
<keyword evidence="1" id="KW-0677">Repeat</keyword>
<name>A0A4V1CMC9_9CELL</name>
<sequence>MTALLATLAVTLTIAGLSLVAGHQFLPSATAVVSDTSVLSLSAASHAVDANSPATTFTVRRHAGISSPYRLSVYDETGRRVYNCSPSTSSLCRSTQDITFTSRTPNNTVRTYTAYIAQDSPTTGPPVTDVRASSSVTVSNLGWTGALSLTADRADVDANGPTTTFTITRTKGTPDPYQLSVYDDTGRKLYNCSSTYEHCRADNPITFTARTANNASRTYTAYVAQDAPTTGPPVQDVRSPSSVEVRNLGWTGTVSLRAHPIDNLHMGTDVHADDPATTFTINRTKGIPEPYRLSVYDDTGRKVYSCTPTYEHCRSDDPITFTAHTPNNAERVYTAYVAQDAPNTGRPVNDIRSTSAAKVRNVGWTGSVILDYLGDSRYRVKLSRALGDPYNVSIYDEKGRRFHTCYADYNFCGKTDPYEVAIATSPENPRDLTAYVSQGGAVGGSGEDVRAHSKGLTSQDPPPEEVSETDGGFNPSQPCTQLCHGDPINSATGEFWEDVTDLSVEGVGPSLSWTRSYGATRASIPGSLGWGWTSNLDMRLEIGAGSAEATLENADSVRVLQENGSSIVFRRDSNGHYTSSSQTLATLTTQADGSFLLSRRQTENFRFDASGLLIAVFDRLENQLDVGYNSAGRVGRIGDSKGRFITVRWNGANVASVSDHSGRTVVYAYNANGELTNVTLPDGSTKVYTYDHSHRVLSLTSASGGTTTNVYDGDGRITQQTDPLGRVLTFAYDISPVDEYNETTITDSTGASTVERYSSGRLMSQIRAAKTTEEAVTHYTYDASNNVVSIRDPLDRLTQFTYDRRGNRIMVTDPLGRISTTTYDEFNNPLVATNAAGESTTFTYDERGNLLSMTDPTGTVTTFTVNPDGTVATATDPLGRVTTYAYDARGFIASFTGPDGAVVTTVHDTLGRVTSTTDPRGAAPGADAGDFTSTFTYDAAGRRLTATDPVGAVVASAYDAAGRPTSVTDASGATTTTEYDVAGQVTAVVDAEGQRTTFTYDGAGRVTTVTDPTGATTTTTYDVLGRATKVTDALGRISRNEYDAAGRVTATVSPSGARTTYTYDAGDQLVSVTDALGKVTTTAYDPAGRPVTVTDADGRKVTTSYDRAGRPVKVLRADGSALQWEYDATGKVTATVDASGARTTYTYDTAGRRATATDTAGRTTTFGYDRAGLLTTVTRADGAVTTYAYDAAGRRTGTDYSDTTPDVATVYDVAGRPTSVTDGTGTTTYAYDNLGRVLEVDRGATSVGYAWDVLGRLTELTYPTGNTVQREYDAAGQLTTVTDWANREYTYTYDADGLVEQLAYPNGVTTDYDHDANGQTLVVTTSGNGTDLLELAYGYTDAGLLADQATTRSPHSRAPPTTPATSTTYAWDDLARISEVTGDDAGTFTFDAAGSVTTLADGRAMAYDTARQLTTLVTPAAAAGDAPATTTYTYDGRGNRANAVTDTGAAAGTVAHAYNQANQLASLTAADGITTTYTYAADGLRASATTVANTEQYTWDTLAGVPLLLTDHAHAYIYGNGTTPLAQVDLADASIDYLHTDTLGSVRSTTDATGGVTSDADYDTYGRAQDVTSARSSAVTRFGYAGEYTDPTGYLYLRARYYDPTTAQFLTRDPLEATTGNPYGYTDGNPLQYTDPLGLFWGDVDWDMLWGDLDTAARGANQGIADVVNPSHWADGLQQLPTAIESAYREGGLLLAVNQFNPVFHLLVNTSRGWELGQKGCVYESARAFAHASFDAAGAVSLAAGGTSAVRGPATPKPPVVPPRAASVAFDESALSHIFRTDRGHLAHDTPANRALIQSAVRPGNISTVVNLPDGATITTYLRALPDGTQAWARVHSSRGITNGGLNERILR</sequence>
<evidence type="ECO:0000313" key="6">
    <source>
        <dbReference type="Proteomes" id="UP000296469"/>
    </source>
</evidence>
<dbReference type="Gene3D" id="2.180.10.10">
    <property type="entry name" value="RHS repeat-associated core"/>
    <property type="match status" value="6"/>
</dbReference>
<gene>
    <name evidence="5" type="ORF">E5225_01975</name>
</gene>
<dbReference type="InterPro" id="IPR056823">
    <property type="entry name" value="TEN-like_YD-shell"/>
</dbReference>
<dbReference type="NCBIfam" id="TIGR01643">
    <property type="entry name" value="YD_repeat_2x"/>
    <property type="match status" value="14"/>
</dbReference>
<dbReference type="InterPro" id="IPR006530">
    <property type="entry name" value="YD"/>
</dbReference>
<feature type="domain" description="DUF6531" evidence="3">
    <location>
        <begin position="485"/>
        <end position="569"/>
    </location>
</feature>
<dbReference type="PANTHER" id="PTHR32305:SF15">
    <property type="entry name" value="PROTEIN RHSA-RELATED"/>
    <property type="match status" value="1"/>
</dbReference>
<dbReference type="InterPro" id="IPR045351">
    <property type="entry name" value="DUF6531"/>
</dbReference>
<reference evidence="5 6" key="1">
    <citation type="submission" date="2019-04" db="EMBL/GenBank/DDBJ databases">
        <title>Isolation and identification of Cellulomonas shaoxiangyii sp. Nov. isolated from feces of the Tibetan antelopes (Pantholops hodgsonii) in the Qinghai-Tibet plateau of China.</title>
        <authorList>
            <person name="Tian Z."/>
        </authorList>
    </citation>
    <scope>NUCLEOTIDE SEQUENCE [LARGE SCALE GENOMIC DNA]</scope>
    <source>
        <strain evidence="5 6">Z28</strain>
    </source>
</reference>
<organism evidence="5 6">
    <name type="scientific">Cellulomonas shaoxiangyii</name>
    <dbReference type="NCBI Taxonomy" id="2566013"/>
    <lineage>
        <taxon>Bacteria</taxon>
        <taxon>Bacillati</taxon>
        <taxon>Actinomycetota</taxon>
        <taxon>Actinomycetes</taxon>
        <taxon>Micrococcales</taxon>
        <taxon>Cellulomonadaceae</taxon>
        <taxon>Cellulomonas</taxon>
    </lineage>
</organism>
<dbReference type="EMBL" id="CP039291">
    <property type="protein sequence ID" value="QCB92505.1"/>
    <property type="molecule type" value="Genomic_DNA"/>
</dbReference>